<dbReference type="Proteomes" id="UP000258581">
    <property type="component" value="Segment"/>
</dbReference>
<evidence type="ECO:0000313" key="1">
    <source>
        <dbReference type="EMBL" id="AXF51368.1"/>
    </source>
</evidence>
<evidence type="ECO:0000313" key="2">
    <source>
        <dbReference type="Proteomes" id="UP000258581"/>
    </source>
</evidence>
<name>A0A345BLP7_9CAUD</name>
<protein>
    <submittedName>
        <fullName evidence="1">Uncharacterized protein</fullName>
    </submittedName>
</protein>
<proteinExistence type="predicted"/>
<organism evidence="1 2">
    <name type="scientific">Erwinia phage Wellington</name>
    <dbReference type="NCBI Taxonomy" id="2267653"/>
    <lineage>
        <taxon>Viruses</taxon>
        <taxon>Duplodnaviria</taxon>
        <taxon>Heunggongvirae</taxon>
        <taxon>Uroviricota</taxon>
        <taxon>Caudoviricetes</taxon>
        <taxon>Chimalliviridae</taxon>
        <taxon>Wellingtonvirus</taxon>
        <taxon>Wellingtonvirus wellington</taxon>
    </lineage>
</organism>
<dbReference type="EMBL" id="MH426724">
    <property type="protein sequence ID" value="AXF51368.1"/>
    <property type="molecule type" value="Genomic_DNA"/>
</dbReference>
<sequence>MRIYVDMNTTNIYDAFSIGFEGMLERTLEYHRMLVSGHENERVRENADYFKSKAYEGHLSALLLKGFGHFHTLINSQLVCFNTELTRVSQDDPVTRLMNTCTADVVGELVNFPDGTKLEYALFDEAVMDDLYVELEAFREELIRIVNAEVNDALKAAILIVKNK</sequence>
<keyword evidence="2" id="KW-1185">Reference proteome</keyword>
<reference evidence="2" key="1">
    <citation type="submission" date="2018-06" db="EMBL/GenBank/DDBJ databases">
        <authorList>
            <person name="Sharma R."/>
            <person name="James B."/>
            <person name="Berg J.A."/>
            <person name="Breakwell D.P."/>
            <person name="Hope S."/>
            <person name="Grose J.H."/>
        </authorList>
    </citation>
    <scope>NUCLEOTIDE SEQUENCE [LARGE SCALE GENOMIC DNA]</scope>
</reference>
<gene>
    <name evidence="1" type="ORF">WELLINGTON_242</name>
</gene>
<accession>A0A345BLP7</accession>